<dbReference type="Proteomes" id="UP000050761">
    <property type="component" value="Unassembled WGS sequence"/>
</dbReference>
<protein>
    <submittedName>
        <fullName evidence="4">RLR CTR domain-containing protein</fullName>
    </submittedName>
</protein>
<reference evidence="4" key="2">
    <citation type="submission" date="2019-09" db="UniProtKB">
        <authorList>
            <consortium name="WormBaseParasite"/>
        </authorList>
    </citation>
    <scope>IDENTIFICATION</scope>
</reference>
<dbReference type="PROSITE" id="PS51789">
    <property type="entry name" value="RLR_CTR"/>
    <property type="match status" value="1"/>
</dbReference>
<dbReference type="EMBL" id="UZAH01007901">
    <property type="protein sequence ID" value="VDO33427.1"/>
    <property type="molecule type" value="Genomic_DNA"/>
</dbReference>
<dbReference type="InterPro" id="IPR038557">
    <property type="entry name" value="RLR_C_sf"/>
</dbReference>
<evidence type="ECO:0000259" key="1">
    <source>
        <dbReference type="PROSITE" id="PS51789"/>
    </source>
</evidence>
<evidence type="ECO:0000313" key="2">
    <source>
        <dbReference type="EMBL" id="VDO33427.1"/>
    </source>
</evidence>
<dbReference type="Gene3D" id="2.170.150.30">
    <property type="entry name" value="RIG-I-like receptor, C-terminal regulatory domain"/>
    <property type="match status" value="1"/>
</dbReference>
<reference evidence="2 3" key="1">
    <citation type="submission" date="2018-11" db="EMBL/GenBank/DDBJ databases">
        <authorList>
            <consortium name="Pathogen Informatics"/>
        </authorList>
    </citation>
    <scope>NUCLEOTIDE SEQUENCE [LARGE SCALE GENOMIC DNA]</scope>
</reference>
<feature type="domain" description="RLR CTR" evidence="1">
    <location>
        <begin position="47"/>
        <end position="175"/>
    </location>
</feature>
<keyword evidence="3" id="KW-1185">Reference proteome</keyword>
<dbReference type="Pfam" id="PF11648">
    <property type="entry name" value="RIG-I_C-RD"/>
    <property type="match status" value="1"/>
</dbReference>
<dbReference type="PANTHER" id="PTHR14074:SF29">
    <property type="entry name" value="DICER-RELATED HELICASE"/>
    <property type="match status" value="1"/>
</dbReference>
<organism evidence="3 4">
    <name type="scientific">Heligmosomoides polygyrus</name>
    <name type="common">Parasitic roundworm</name>
    <dbReference type="NCBI Taxonomy" id="6339"/>
    <lineage>
        <taxon>Eukaryota</taxon>
        <taxon>Metazoa</taxon>
        <taxon>Ecdysozoa</taxon>
        <taxon>Nematoda</taxon>
        <taxon>Chromadorea</taxon>
        <taxon>Rhabditida</taxon>
        <taxon>Rhabditina</taxon>
        <taxon>Rhabditomorpha</taxon>
        <taxon>Strongyloidea</taxon>
        <taxon>Heligmosomidae</taxon>
        <taxon>Heligmosomoides</taxon>
    </lineage>
</organism>
<dbReference type="GO" id="GO:0005737">
    <property type="term" value="C:cytoplasm"/>
    <property type="evidence" value="ECO:0007669"/>
    <property type="project" value="TreeGrafter"/>
</dbReference>
<accession>A0A3P7VEE3</accession>
<proteinExistence type="predicted"/>
<dbReference type="OrthoDB" id="5858183at2759"/>
<name>A0A183FAW6_HELPZ</name>
<sequence length="198" mass="23023">MLRERLVNRVLNAIQENRINLEARVNKAIEELMQDIQREDAIISQRISKQKESGIVYKLLCSKCDVLLCTSRDIKTYKDSQYCVCDPLFWTRICSEEISDDKSREEKYGAVAKLYCVSKNCKNILGRIVNIEQTLMPVLSATAFVLEHNETRRTVRKWINVKKEYFTPDPIRNYDLAAMSEAAGRPNFSLKGITYRFL</sequence>
<evidence type="ECO:0000313" key="3">
    <source>
        <dbReference type="Proteomes" id="UP000050761"/>
    </source>
</evidence>
<dbReference type="InterPro" id="IPR021673">
    <property type="entry name" value="RLR_CTR"/>
</dbReference>
<dbReference type="AlphaFoldDB" id="A0A183FAW6"/>
<evidence type="ECO:0000313" key="4">
    <source>
        <dbReference type="WBParaSite" id="HPBE_0000330801-mRNA-1"/>
    </source>
</evidence>
<dbReference type="InterPro" id="IPR051363">
    <property type="entry name" value="RLR_Helicase"/>
</dbReference>
<dbReference type="PANTHER" id="PTHR14074">
    <property type="entry name" value="HELICASE WITH DEATH DOMAIN-RELATED"/>
    <property type="match status" value="1"/>
</dbReference>
<gene>
    <name evidence="2" type="ORF">HPBE_LOCUS3309</name>
</gene>
<accession>A0A183FAW6</accession>
<dbReference type="WBParaSite" id="HPBE_0000330801-mRNA-1">
    <property type="protein sequence ID" value="HPBE_0000330801-mRNA-1"/>
    <property type="gene ID" value="HPBE_0000330801"/>
</dbReference>